<evidence type="ECO:0000313" key="3">
    <source>
        <dbReference type="Proteomes" id="UP000076722"/>
    </source>
</evidence>
<protein>
    <recommendedName>
        <fullName evidence="1">Fatty acid desaturase domain-containing protein</fullName>
    </recommendedName>
</protein>
<reference evidence="2 3" key="1">
    <citation type="journal article" date="2016" name="Mol. Biol. Evol.">
        <title>Comparative Genomics of Early-Diverging Mushroom-Forming Fungi Provides Insights into the Origins of Lignocellulose Decay Capabilities.</title>
        <authorList>
            <person name="Nagy L.G."/>
            <person name="Riley R."/>
            <person name="Tritt A."/>
            <person name="Adam C."/>
            <person name="Daum C."/>
            <person name="Floudas D."/>
            <person name="Sun H."/>
            <person name="Yadav J.S."/>
            <person name="Pangilinan J."/>
            <person name="Larsson K.H."/>
            <person name="Matsuura K."/>
            <person name="Barry K."/>
            <person name="Labutti K."/>
            <person name="Kuo R."/>
            <person name="Ohm R.A."/>
            <person name="Bhattacharya S.S."/>
            <person name="Shirouzu T."/>
            <person name="Yoshinaga Y."/>
            <person name="Martin F.M."/>
            <person name="Grigoriev I.V."/>
            <person name="Hibbett D.S."/>
        </authorList>
    </citation>
    <scope>NUCLEOTIDE SEQUENCE [LARGE SCALE GENOMIC DNA]</scope>
    <source>
        <strain evidence="2 3">HHB9708</strain>
    </source>
</reference>
<dbReference type="PANTHER" id="PTHR32100">
    <property type="entry name" value="OMEGA-6 FATTY ACID DESATURASE, CHLOROPLASTIC"/>
    <property type="match status" value="1"/>
</dbReference>
<evidence type="ECO:0000259" key="1">
    <source>
        <dbReference type="Pfam" id="PF00487"/>
    </source>
</evidence>
<proteinExistence type="predicted"/>
<dbReference type="AlphaFoldDB" id="A0A164Y855"/>
<dbReference type="GO" id="GO:0006629">
    <property type="term" value="P:lipid metabolic process"/>
    <property type="evidence" value="ECO:0007669"/>
    <property type="project" value="InterPro"/>
</dbReference>
<keyword evidence="3" id="KW-1185">Reference proteome</keyword>
<organism evidence="2 3">
    <name type="scientific">Sistotremastrum niveocremeum HHB9708</name>
    <dbReference type="NCBI Taxonomy" id="1314777"/>
    <lineage>
        <taxon>Eukaryota</taxon>
        <taxon>Fungi</taxon>
        <taxon>Dikarya</taxon>
        <taxon>Basidiomycota</taxon>
        <taxon>Agaricomycotina</taxon>
        <taxon>Agaricomycetes</taxon>
        <taxon>Sistotremastrales</taxon>
        <taxon>Sistotremastraceae</taxon>
        <taxon>Sertulicium</taxon>
        <taxon>Sertulicium niveocremeum</taxon>
    </lineage>
</organism>
<dbReference type="OrthoDB" id="1461976at2759"/>
<dbReference type="EMBL" id="KV419398">
    <property type="protein sequence ID" value="KZS96675.1"/>
    <property type="molecule type" value="Genomic_DNA"/>
</dbReference>
<dbReference type="Proteomes" id="UP000076722">
    <property type="component" value="Unassembled WGS sequence"/>
</dbReference>
<dbReference type="STRING" id="1314777.A0A164Y855"/>
<name>A0A164Y855_9AGAM</name>
<dbReference type="InterPro" id="IPR012171">
    <property type="entry name" value="Fatty_acid_desaturase"/>
</dbReference>
<dbReference type="CDD" id="cd03507">
    <property type="entry name" value="Delta12-FADS-like"/>
    <property type="match status" value="1"/>
</dbReference>
<evidence type="ECO:0000313" key="2">
    <source>
        <dbReference type="EMBL" id="KZS96675.1"/>
    </source>
</evidence>
<gene>
    <name evidence="2" type="ORF">SISNIDRAFT_424253</name>
</gene>
<sequence length="422" mass="48786">MSLFKDSPEYLARKQKPFRPPNLTLKDIHDAIPKDLYKKNTLLSLGYIARDVFFSALFWHLANYIEPISDALAGQGALIQQTVRWGLWANYWFWQSVAWGGFWCLAHEAGHGTLSSSSWFNHISGFMLHTVILVPYYAWRSTHHAHHKATGSIERDENFVPRTRVDYHLPAEDSATHADYKEMFEETPIFTLGRMVFMQLLGWQAYLLYNALGSPMYPEGTNHFEPSSALFKPEQRFSIIISNIGLSAMSGVLAYYTYQFGLLNFFCKYFVPYLLANHWIVMLTFLHHTDPTMPHYRKNEWSFLRGAVGTIDRPLLGWIGRFFLHNVSHDHVAHHFLSMIPFYNQPIVTEHVKKVLGEDYNYDNTNTFRALYRSFTECCFIEEEGDIVFYKNRKGELGRELAADAYKVGAERPKAGSVDSSS</sequence>
<dbReference type="GO" id="GO:0016491">
    <property type="term" value="F:oxidoreductase activity"/>
    <property type="evidence" value="ECO:0007669"/>
    <property type="project" value="InterPro"/>
</dbReference>
<dbReference type="InterPro" id="IPR005804">
    <property type="entry name" value="FA_desaturase_dom"/>
</dbReference>
<accession>A0A164Y855</accession>
<feature type="domain" description="Fatty acid desaturase" evidence="1">
    <location>
        <begin position="88"/>
        <end position="360"/>
    </location>
</feature>
<dbReference type="Pfam" id="PF00487">
    <property type="entry name" value="FA_desaturase"/>
    <property type="match status" value="1"/>
</dbReference>